<name>A0A857JFI8_9ALTE</name>
<organism evidence="3 4">
    <name type="scientific">Paraglaciecola mesophila</name>
    <dbReference type="NCBI Taxonomy" id="197222"/>
    <lineage>
        <taxon>Bacteria</taxon>
        <taxon>Pseudomonadati</taxon>
        <taxon>Pseudomonadota</taxon>
        <taxon>Gammaproteobacteria</taxon>
        <taxon>Alteromonadales</taxon>
        <taxon>Alteromonadaceae</taxon>
        <taxon>Paraglaciecola</taxon>
    </lineage>
</organism>
<dbReference type="AlphaFoldDB" id="A0A857JFI8"/>
<sequence>MSVFDAKQQNAKQQNAPEASSALLPGWVLPKTMRDPHGMIVGQGEFTYRVNMHWGRLDPHQTPVENCHGLDIDAKGRVVMITDEPRNNILIYNRDGKLLDAFSTHMPGGHSVKVINENGEDFMYLIDSGWVKNRLWDGHSTEAWDSPYNRVVAQSGFIAKLDMSGRLIFSIGHPQTYGVYQPDQPFRPTDIAISDNGDMYVTDGYGSDYLLQYNSQGQFIRRWGGHDNSDPNYNLSNTHGIGIDTRSGSSELLVSSRGAQCLKRFSMTGEYLGTIDANGAYIGGPIFKGEHFYAPVCWSHIDGKNQDDSGFISVFDKHNRVVANLGGTVPEYINDTLQPMQSTWDVFNHCHGLCADEDENLYIGQWNANQSYPIKLERV</sequence>
<dbReference type="SUPFAM" id="SSF63829">
    <property type="entry name" value="Calcium-dependent phosphotriesterase"/>
    <property type="match status" value="1"/>
</dbReference>
<evidence type="ECO:0008006" key="5">
    <source>
        <dbReference type="Google" id="ProtNLM"/>
    </source>
</evidence>
<dbReference type="RefSeq" id="WP_160178312.1">
    <property type="nucleotide sequence ID" value="NZ_CP047656.1"/>
</dbReference>
<dbReference type="OrthoDB" id="9799230at2"/>
<protein>
    <recommendedName>
        <fullName evidence="5">6-bladed beta-propeller</fullName>
    </recommendedName>
</protein>
<dbReference type="InterPro" id="IPR011042">
    <property type="entry name" value="6-blade_b-propeller_TolB-like"/>
</dbReference>
<reference evidence="3 4" key="1">
    <citation type="submission" date="2019-12" db="EMBL/GenBank/DDBJ databases">
        <title>Genome sequencing and assembly of endphytes of Porphyra tenera.</title>
        <authorList>
            <person name="Park J.M."/>
            <person name="Shin R."/>
            <person name="Jo S.H."/>
        </authorList>
    </citation>
    <scope>NUCLEOTIDE SEQUENCE [LARGE SCALE GENOMIC DNA]</scope>
    <source>
        <strain evidence="3 4">GPM4</strain>
    </source>
</reference>
<keyword evidence="1" id="KW-0732">Signal</keyword>
<dbReference type="GO" id="GO:0005576">
    <property type="term" value="C:extracellular region"/>
    <property type="evidence" value="ECO:0007669"/>
    <property type="project" value="TreeGrafter"/>
</dbReference>
<dbReference type="EMBL" id="CP047656">
    <property type="protein sequence ID" value="QHJ10436.1"/>
    <property type="molecule type" value="Genomic_DNA"/>
</dbReference>
<dbReference type="PANTHER" id="PTHR10680">
    <property type="entry name" value="PEPTIDYL-GLYCINE ALPHA-AMIDATING MONOOXYGENASE"/>
    <property type="match status" value="1"/>
</dbReference>
<evidence type="ECO:0000313" key="4">
    <source>
        <dbReference type="Proteomes" id="UP000464524"/>
    </source>
</evidence>
<gene>
    <name evidence="3" type="ORF">FX988_00648</name>
</gene>
<keyword evidence="2" id="KW-0325">Glycoprotein</keyword>
<evidence type="ECO:0000313" key="3">
    <source>
        <dbReference type="EMBL" id="QHJ10436.1"/>
    </source>
</evidence>
<evidence type="ECO:0000256" key="2">
    <source>
        <dbReference type="ARBA" id="ARBA00023180"/>
    </source>
</evidence>
<evidence type="ECO:0000256" key="1">
    <source>
        <dbReference type="ARBA" id="ARBA00022729"/>
    </source>
</evidence>
<accession>A0A857JFI8</accession>
<keyword evidence="4" id="KW-1185">Reference proteome</keyword>
<proteinExistence type="predicted"/>
<dbReference type="KEGG" id="pmes:FX988_00648"/>
<dbReference type="PANTHER" id="PTHR10680:SF14">
    <property type="entry name" value="PEPTIDYL-GLYCINE ALPHA-AMIDATING MONOOXYGENASE"/>
    <property type="match status" value="1"/>
</dbReference>
<dbReference type="Proteomes" id="UP000464524">
    <property type="component" value="Chromosome"/>
</dbReference>
<dbReference type="Gene3D" id="2.120.10.30">
    <property type="entry name" value="TolB, C-terminal domain"/>
    <property type="match status" value="1"/>
</dbReference>